<name>A0A1Y1MY60_PHOPY</name>
<dbReference type="AlphaFoldDB" id="A0A1Y1MY60"/>
<dbReference type="SMART" id="SM00696">
    <property type="entry name" value="DM9"/>
    <property type="match status" value="1"/>
</dbReference>
<reference evidence="1" key="1">
    <citation type="journal article" date="2016" name="Sci. Rep.">
        <title>Molecular characterization of firefly nuptial gifts: a multi-omics approach sheds light on postcopulatory sexual selection.</title>
        <authorList>
            <person name="Al-Wathiqui N."/>
            <person name="Fallon T.R."/>
            <person name="South A."/>
            <person name="Weng J.K."/>
            <person name="Lewis S.M."/>
        </authorList>
    </citation>
    <scope>NUCLEOTIDE SEQUENCE</scope>
</reference>
<organism evidence="1">
    <name type="scientific">Photinus pyralis</name>
    <name type="common">Common eastern firefly</name>
    <name type="synonym">Lampyris pyralis</name>
    <dbReference type="NCBI Taxonomy" id="7054"/>
    <lineage>
        <taxon>Eukaryota</taxon>
        <taxon>Metazoa</taxon>
        <taxon>Ecdysozoa</taxon>
        <taxon>Arthropoda</taxon>
        <taxon>Hexapoda</taxon>
        <taxon>Insecta</taxon>
        <taxon>Pterygota</taxon>
        <taxon>Neoptera</taxon>
        <taxon>Endopterygota</taxon>
        <taxon>Coleoptera</taxon>
        <taxon>Polyphaga</taxon>
        <taxon>Elateriformia</taxon>
        <taxon>Elateroidea</taxon>
        <taxon>Lampyridae</taxon>
        <taxon>Lampyrinae</taxon>
        <taxon>Photinus</taxon>
    </lineage>
</organism>
<protein>
    <submittedName>
        <fullName evidence="1">Uncharacterized protein</fullName>
    </submittedName>
</protein>
<dbReference type="PANTHER" id="PTHR31649">
    <property type="entry name" value="AGAP009604-PA"/>
    <property type="match status" value="1"/>
</dbReference>
<proteinExistence type="predicted"/>
<dbReference type="InterPro" id="IPR006616">
    <property type="entry name" value="DM9_repeat"/>
</dbReference>
<sequence length="218" mass="24822">MITSNVSSTVFIKQTDCFELAMVTYRLLHFLALILILQVYDSTSFIYEEYYWQDYEGKIPGEALVGGKDATGMPIYIGQAYYFSKLLPAKIYKGDNNAYVAWGSEIKVSEHIKILCTPHPERFKWVQTKKNEIHKLINHKLVKGGWEPSYDLYIGRAFHKSQTLVGSVKVAGRPSLNLGLHISSNGAQVVVNDFEILTYVPEKNLTETRHCNQKIIIV</sequence>
<accession>A0A1Y1MY60</accession>
<evidence type="ECO:0000313" key="1">
    <source>
        <dbReference type="EMBL" id="JAV89325.1"/>
    </source>
</evidence>
<dbReference type="EMBL" id="GEZM01020200">
    <property type="protein sequence ID" value="JAV89325.1"/>
    <property type="molecule type" value="Transcribed_RNA"/>
</dbReference>
<dbReference type="PANTHER" id="PTHR31649:SF10">
    <property type="entry name" value="IP19903P-RELATED"/>
    <property type="match status" value="1"/>
</dbReference>
<dbReference type="Pfam" id="PF11901">
    <property type="entry name" value="DM9"/>
    <property type="match status" value="1"/>
</dbReference>